<keyword evidence="2" id="KW-0808">Transferase</keyword>
<dbReference type="PANTHER" id="PTHR12350:SF19">
    <property type="entry name" value="SET DOMAIN-CONTAINING PROTEIN"/>
    <property type="match status" value="1"/>
</dbReference>
<evidence type="ECO:0000256" key="1">
    <source>
        <dbReference type="ARBA" id="ARBA00022603"/>
    </source>
</evidence>
<proteinExistence type="predicted"/>
<keyword evidence="1" id="KW-0489">Methyltransferase</keyword>
<dbReference type="InterPro" id="IPR046341">
    <property type="entry name" value="SET_dom_sf"/>
</dbReference>
<reference evidence="7" key="1">
    <citation type="submission" date="2023-06" db="EMBL/GenBank/DDBJ databases">
        <title>Draft genome of Marssonina rosae.</title>
        <authorList>
            <person name="Cheng Q."/>
        </authorList>
    </citation>
    <scope>NUCLEOTIDE SEQUENCE</scope>
    <source>
        <strain evidence="7">R4</strain>
    </source>
</reference>
<evidence type="ECO:0000256" key="2">
    <source>
        <dbReference type="ARBA" id="ARBA00022679"/>
    </source>
</evidence>
<keyword evidence="3" id="KW-0949">S-adenosyl-L-methionine</keyword>
<dbReference type="PROSITE" id="PS50280">
    <property type="entry name" value="SET"/>
    <property type="match status" value="1"/>
</dbReference>
<feature type="domain" description="Post-SET" evidence="6">
    <location>
        <begin position="164"/>
        <end position="180"/>
    </location>
</feature>
<organism evidence="7 8">
    <name type="scientific">Diplocarpon rosae</name>
    <dbReference type="NCBI Taxonomy" id="946125"/>
    <lineage>
        <taxon>Eukaryota</taxon>
        <taxon>Fungi</taxon>
        <taxon>Dikarya</taxon>
        <taxon>Ascomycota</taxon>
        <taxon>Pezizomycotina</taxon>
        <taxon>Leotiomycetes</taxon>
        <taxon>Helotiales</taxon>
        <taxon>Drepanopezizaceae</taxon>
        <taxon>Diplocarpon</taxon>
    </lineage>
</organism>
<evidence type="ECO:0000313" key="7">
    <source>
        <dbReference type="EMBL" id="KAK2627518.1"/>
    </source>
</evidence>
<keyword evidence="8" id="KW-1185">Reference proteome</keyword>
<evidence type="ECO:0000256" key="4">
    <source>
        <dbReference type="SAM" id="MobiDB-lite"/>
    </source>
</evidence>
<dbReference type="InterPro" id="IPR001214">
    <property type="entry name" value="SET_dom"/>
</dbReference>
<sequence length="298" mass="31905">MDPLTPHWKQPSHATIQTVIPPSNPSDFTTKSLSKISVAPYGLFAKLDFPPCTKTDTPTYATVQTGEHEHLNLNSDLVYINHSCEPSLRLEHPLLHGASKQDGDLKATPRSRQPSAYPDKEPNSRGQIFDTSPASLAIFAGPKGLQPGDELTFFYPSTEWDMAQGFDCFCGTETCRGFISGAKKMSRAQLDGLWLNAHIRSLLARRSSPDTTAPPDATEAALRASLSQAQLACAAAQKALDLYQSQRSGHPGGNDTGRGMETGGGGVAMGEGEKAGEDGVRRGITSREMSGEMGGDTK</sequence>
<accession>A0AAD9SZT5</accession>
<dbReference type="Gene3D" id="2.170.270.10">
    <property type="entry name" value="SET domain"/>
    <property type="match status" value="1"/>
</dbReference>
<gene>
    <name evidence="7" type="ORF">QTJ16_003484</name>
</gene>
<evidence type="ECO:0000259" key="6">
    <source>
        <dbReference type="PROSITE" id="PS50868"/>
    </source>
</evidence>
<dbReference type="InterPro" id="IPR003616">
    <property type="entry name" value="Post-SET_dom"/>
</dbReference>
<feature type="region of interest" description="Disordered" evidence="4">
    <location>
        <begin position="244"/>
        <end position="298"/>
    </location>
</feature>
<dbReference type="Proteomes" id="UP001285354">
    <property type="component" value="Unassembled WGS sequence"/>
</dbReference>
<comment type="caution">
    <text evidence="7">The sequence shown here is derived from an EMBL/GenBank/DDBJ whole genome shotgun (WGS) entry which is preliminary data.</text>
</comment>
<dbReference type="PANTHER" id="PTHR12350">
    <property type="entry name" value="HISTONE-LYSINE N-METHYLTRANSFERASE-RELATED"/>
    <property type="match status" value="1"/>
</dbReference>
<evidence type="ECO:0000259" key="5">
    <source>
        <dbReference type="PROSITE" id="PS50280"/>
    </source>
</evidence>
<dbReference type="SUPFAM" id="SSF82199">
    <property type="entry name" value="SET domain"/>
    <property type="match status" value="1"/>
</dbReference>
<evidence type="ECO:0000313" key="8">
    <source>
        <dbReference type="Proteomes" id="UP001285354"/>
    </source>
</evidence>
<dbReference type="AlphaFoldDB" id="A0AAD9SZT5"/>
<name>A0AAD9SZT5_9HELO</name>
<feature type="compositionally biased region" description="Basic and acidic residues" evidence="4">
    <location>
        <begin position="271"/>
        <end position="281"/>
    </location>
</feature>
<feature type="domain" description="SET" evidence="5">
    <location>
        <begin position="26"/>
        <end position="156"/>
    </location>
</feature>
<feature type="compositionally biased region" description="Basic and acidic residues" evidence="4">
    <location>
        <begin position="97"/>
        <end position="107"/>
    </location>
</feature>
<dbReference type="GO" id="GO:0032259">
    <property type="term" value="P:methylation"/>
    <property type="evidence" value="ECO:0007669"/>
    <property type="project" value="UniProtKB-KW"/>
</dbReference>
<dbReference type="EMBL" id="JAUBYV010000004">
    <property type="protein sequence ID" value="KAK2627518.1"/>
    <property type="molecule type" value="Genomic_DNA"/>
</dbReference>
<dbReference type="InterPro" id="IPR053201">
    <property type="entry name" value="Flavunoidine_N-MTase"/>
</dbReference>
<feature type="compositionally biased region" description="Gly residues" evidence="4">
    <location>
        <begin position="250"/>
        <end position="269"/>
    </location>
</feature>
<protein>
    <recommendedName>
        <fullName evidence="9">Post-SET domain-containing protein</fullName>
    </recommendedName>
</protein>
<dbReference type="PROSITE" id="PS50868">
    <property type="entry name" value="POST_SET"/>
    <property type="match status" value="1"/>
</dbReference>
<dbReference type="GO" id="GO:0008168">
    <property type="term" value="F:methyltransferase activity"/>
    <property type="evidence" value="ECO:0007669"/>
    <property type="project" value="UniProtKB-KW"/>
</dbReference>
<evidence type="ECO:0008006" key="9">
    <source>
        <dbReference type="Google" id="ProtNLM"/>
    </source>
</evidence>
<evidence type="ECO:0000256" key="3">
    <source>
        <dbReference type="ARBA" id="ARBA00022691"/>
    </source>
</evidence>
<feature type="region of interest" description="Disordered" evidence="4">
    <location>
        <begin position="97"/>
        <end position="127"/>
    </location>
</feature>